<dbReference type="AlphaFoldDB" id="A0A8J3BNJ2"/>
<reference evidence="2" key="2">
    <citation type="submission" date="2020-09" db="EMBL/GenBank/DDBJ databases">
        <authorList>
            <person name="Sun Q."/>
            <person name="Ohkuma M."/>
        </authorList>
    </citation>
    <scope>NUCLEOTIDE SEQUENCE</scope>
    <source>
        <strain evidence="2">JCM 3091</strain>
    </source>
</reference>
<evidence type="ECO:0000313" key="2">
    <source>
        <dbReference type="EMBL" id="GGK22053.1"/>
    </source>
</evidence>
<organism evidence="2 3">
    <name type="scientific">Pilimelia terevasa</name>
    <dbReference type="NCBI Taxonomy" id="53372"/>
    <lineage>
        <taxon>Bacteria</taxon>
        <taxon>Bacillati</taxon>
        <taxon>Actinomycetota</taxon>
        <taxon>Actinomycetes</taxon>
        <taxon>Micromonosporales</taxon>
        <taxon>Micromonosporaceae</taxon>
        <taxon>Pilimelia</taxon>
    </lineage>
</organism>
<protein>
    <submittedName>
        <fullName evidence="2">Uncharacterized protein</fullName>
    </submittedName>
</protein>
<dbReference type="RefSeq" id="WP_189113284.1">
    <property type="nucleotide sequence ID" value="NZ_BMQC01000003.1"/>
</dbReference>
<feature type="transmembrane region" description="Helical" evidence="1">
    <location>
        <begin position="14"/>
        <end position="36"/>
    </location>
</feature>
<comment type="caution">
    <text evidence="2">The sequence shown here is derived from an EMBL/GenBank/DDBJ whole genome shotgun (WGS) entry which is preliminary data.</text>
</comment>
<dbReference type="Proteomes" id="UP000662200">
    <property type="component" value="Unassembled WGS sequence"/>
</dbReference>
<evidence type="ECO:0000313" key="3">
    <source>
        <dbReference type="Proteomes" id="UP000662200"/>
    </source>
</evidence>
<reference evidence="2" key="1">
    <citation type="journal article" date="2014" name="Int. J. Syst. Evol. Microbiol.">
        <title>Complete genome sequence of Corynebacterium casei LMG S-19264T (=DSM 44701T), isolated from a smear-ripened cheese.</title>
        <authorList>
            <consortium name="US DOE Joint Genome Institute (JGI-PGF)"/>
            <person name="Walter F."/>
            <person name="Albersmeier A."/>
            <person name="Kalinowski J."/>
            <person name="Ruckert C."/>
        </authorList>
    </citation>
    <scope>NUCLEOTIDE SEQUENCE</scope>
    <source>
        <strain evidence="2">JCM 3091</strain>
    </source>
</reference>
<feature type="transmembrane region" description="Helical" evidence="1">
    <location>
        <begin position="42"/>
        <end position="60"/>
    </location>
</feature>
<sequence length="63" mass="6294">MGADPVAGNVRRPLWSTVTTTAITGGVGLSIAAWSLWSGSPWAAPATWTVAAFVAGFATSGST</sequence>
<keyword evidence="3" id="KW-1185">Reference proteome</keyword>
<keyword evidence="1" id="KW-0812">Transmembrane</keyword>
<evidence type="ECO:0000256" key="1">
    <source>
        <dbReference type="SAM" id="Phobius"/>
    </source>
</evidence>
<gene>
    <name evidence="2" type="ORF">GCM10010124_13170</name>
</gene>
<keyword evidence="1" id="KW-1133">Transmembrane helix</keyword>
<accession>A0A8J3BNJ2</accession>
<dbReference type="EMBL" id="BMQC01000003">
    <property type="protein sequence ID" value="GGK22053.1"/>
    <property type="molecule type" value="Genomic_DNA"/>
</dbReference>
<keyword evidence="1" id="KW-0472">Membrane</keyword>
<proteinExistence type="predicted"/>
<name>A0A8J3BNJ2_9ACTN</name>